<comment type="caution">
    <text evidence="3">The sequence shown here is derived from an EMBL/GenBank/DDBJ whole genome shotgun (WGS) entry which is preliminary data.</text>
</comment>
<evidence type="ECO:0000313" key="3">
    <source>
        <dbReference type="EMBL" id="KAH9842600.1"/>
    </source>
</evidence>
<dbReference type="PANTHER" id="PTHR48081">
    <property type="entry name" value="AB HYDROLASE SUPERFAMILY PROTEIN C4A8.06C"/>
    <property type="match status" value="1"/>
</dbReference>
<organism evidence="3 4">
    <name type="scientific">Rhodofomes roseus</name>
    <dbReference type="NCBI Taxonomy" id="34475"/>
    <lineage>
        <taxon>Eukaryota</taxon>
        <taxon>Fungi</taxon>
        <taxon>Dikarya</taxon>
        <taxon>Basidiomycota</taxon>
        <taxon>Agaricomycotina</taxon>
        <taxon>Agaricomycetes</taxon>
        <taxon>Polyporales</taxon>
        <taxon>Rhodofomes</taxon>
    </lineage>
</organism>
<dbReference type="GeneID" id="71997775"/>
<keyword evidence="4" id="KW-1185">Reference proteome</keyword>
<dbReference type="SUPFAM" id="SSF53474">
    <property type="entry name" value="alpha/beta-Hydrolases"/>
    <property type="match status" value="1"/>
</dbReference>
<dbReference type="InterPro" id="IPR013094">
    <property type="entry name" value="AB_hydrolase_3"/>
</dbReference>
<name>A0ABQ8KU42_9APHY</name>
<dbReference type="EMBL" id="JADCUA010000002">
    <property type="protein sequence ID" value="KAH9842600.1"/>
    <property type="molecule type" value="Genomic_DNA"/>
</dbReference>
<proteinExistence type="predicted"/>
<sequence length="334" mass="36964">MAQNRHLATPDSEYAALLAQLPTLPPVRDVQVLRKMTKDVVVPTLNRIRGASLPAETKYRVTDHEIAVDCGTISVRCTTPTKGEVFPLMVWVHGGGFVTGTLEPDDYLLRTLSVELGIVTVNVEYRLAPEFPFPTPLNDCYAALKWAADNAALLSASVTKGFILGGQSAGGNLVAALAYRAREDLFFQGRALTGHLLQYPQVIHPDAVPARYKSELLSIEELKDAPVLKRDDLLFFAQAYQAEPYNPECSPLLYPSHAGLPPLYMQVCGWDPVRDECLLYEKVLREAGADTKIDIYPGVPHIFAAMHPTLSQAVKHDRDMREGIRWLLEKTAQS</sequence>
<evidence type="ECO:0000313" key="4">
    <source>
        <dbReference type="Proteomes" id="UP000814176"/>
    </source>
</evidence>
<dbReference type="RefSeq" id="XP_047783647.1">
    <property type="nucleotide sequence ID" value="XM_047917043.1"/>
</dbReference>
<dbReference type="InterPro" id="IPR029058">
    <property type="entry name" value="AB_hydrolase_fold"/>
</dbReference>
<accession>A0ABQ8KU42</accession>
<dbReference type="Proteomes" id="UP000814176">
    <property type="component" value="Unassembled WGS sequence"/>
</dbReference>
<dbReference type="GO" id="GO:0016787">
    <property type="term" value="F:hydrolase activity"/>
    <property type="evidence" value="ECO:0007669"/>
    <property type="project" value="UniProtKB-KW"/>
</dbReference>
<dbReference type="Pfam" id="PF07859">
    <property type="entry name" value="Abhydrolase_3"/>
    <property type="match status" value="1"/>
</dbReference>
<protein>
    <submittedName>
        <fullName evidence="3">Alpha/Beta hydrolase protein</fullName>
    </submittedName>
</protein>
<feature type="domain" description="Alpha/beta hydrolase fold-3" evidence="2">
    <location>
        <begin position="89"/>
        <end position="304"/>
    </location>
</feature>
<dbReference type="Gene3D" id="3.40.50.1820">
    <property type="entry name" value="alpha/beta hydrolase"/>
    <property type="match status" value="1"/>
</dbReference>
<evidence type="ECO:0000259" key="2">
    <source>
        <dbReference type="Pfam" id="PF07859"/>
    </source>
</evidence>
<dbReference type="InterPro" id="IPR050300">
    <property type="entry name" value="GDXG_lipolytic_enzyme"/>
</dbReference>
<gene>
    <name evidence="3" type="ORF">C8Q71DRAFT_210134</name>
</gene>
<dbReference type="PANTHER" id="PTHR48081:SF8">
    <property type="entry name" value="ALPHA_BETA HYDROLASE FOLD-3 DOMAIN-CONTAINING PROTEIN-RELATED"/>
    <property type="match status" value="1"/>
</dbReference>
<keyword evidence="1 3" id="KW-0378">Hydrolase</keyword>
<reference evidence="3 4" key="1">
    <citation type="journal article" date="2021" name="Environ. Microbiol.">
        <title>Gene family expansions and transcriptome signatures uncover fungal adaptations to wood decay.</title>
        <authorList>
            <person name="Hage H."/>
            <person name="Miyauchi S."/>
            <person name="Viragh M."/>
            <person name="Drula E."/>
            <person name="Min B."/>
            <person name="Chaduli D."/>
            <person name="Navarro D."/>
            <person name="Favel A."/>
            <person name="Norest M."/>
            <person name="Lesage-Meessen L."/>
            <person name="Balint B."/>
            <person name="Merenyi Z."/>
            <person name="de Eugenio L."/>
            <person name="Morin E."/>
            <person name="Martinez A.T."/>
            <person name="Baldrian P."/>
            <person name="Stursova M."/>
            <person name="Martinez M.J."/>
            <person name="Novotny C."/>
            <person name="Magnuson J.K."/>
            <person name="Spatafora J.W."/>
            <person name="Maurice S."/>
            <person name="Pangilinan J."/>
            <person name="Andreopoulos W."/>
            <person name="LaButti K."/>
            <person name="Hundley H."/>
            <person name="Na H."/>
            <person name="Kuo A."/>
            <person name="Barry K."/>
            <person name="Lipzen A."/>
            <person name="Henrissat B."/>
            <person name="Riley R."/>
            <person name="Ahrendt S."/>
            <person name="Nagy L.G."/>
            <person name="Grigoriev I.V."/>
            <person name="Martin F."/>
            <person name="Rosso M.N."/>
        </authorList>
    </citation>
    <scope>NUCLEOTIDE SEQUENCE [LARGE SCALE GENOMIC DNA]</scope>
    <source>
        <strain evidence="3 4">CIRM-BRFM 1785</strain>
    </source>
</reference>
<evidence type="ECO:0000256" key="1">
    <source>
        <dbReference type="ARBA" id="ARBA00022801"/>
    </source>
</evidence>